<accession>A3LN64</accession>
<reference evidence="1 2" key="1">
    <citation type="journal article" date="2007" name="Nat. Biotechnol.">
        <title>Genome sequence of the lignocellulose-bioconverting and xylose-fermenting yeast Pichia stipitis.</title>
        <authorList>
            <person name="Jeffries T.W."/>
            <person name="Grigoriev I.V."/>
            <person name="Grimwood J."/>
            <person name="Laplaza J.M."/>
            <person name="Aerts A."/>
            <person name="Salamov A."/>
            <person name="Schmutz J."/>
            <person name="Lindquist E."/>
            <person name="Dehal P."/>
            <person name="Shapiro H."/>
            <person name="Jin Y.S."/>
            <person name="Passoth V."/>
            <person name="Richardson P.M."/>
        </authorList>
    </citation>
    <scope>NUCLEOTIDE SEQUENCE [LARGE SCALE GENOMIC DNA]</scope>
    <source>
        <strain evidence="2">ATCC 58785 / CBS 6054 / NBRC 10063 / NRRL Y-11545</strain>
    </source>
</reference>
<organism evidence="1 2">
    <name type="scientific">Scheffersomyces stipitis (strain ATCC 58785 / CBS 6054 / NBRC 10063 / NRRL Y-11545)</name>
    <name type="common">Yeast</name>
    <name type="synonym">Pichia stipitis</name>
    <dbReference type="NCBI Taxonomy" id="322104"/>
    <lineage>
        <taxon>Eukaryota</taxon>
        <taxon>Fungi</taxon>
        <taxon>Dikarya</taxon>
        <taxon>Ascomycota</taxon>
        <taxon>Saccharomycotina</taxon>
        <taxon>Pichiomycetes</taxon>
        <taxon>Debaryomycetaceae</taxon>
        <taxon>Scheffersomyces</taxon>
    </lineage>
</organism>
<gene>
    <name evidence="1" type="ORF">PICST_34839</name>
</gene>
<protein>
    <submittedName>
        <fullName evidence="1">Uncharacterized protein</fullName>
    </submittedName>
</protein>
<dbReference type="OMA" id="IDQWNTN"/>
<dbReference type="Proteomes" id="UP000002258">
    <property type="component" value="Chromosome 2"/>
</dbReference>
<proteinExistence type="predicted"/>
<evidence type="ECO:0000313" key="2">
    <source>
        <dbReference type="Proteomes" id="UP000002258"/>
    </source>
</evidence>
<dbReference type="EMBL" id="CP000496">
    <property type="protein sequence ID" value="ABN64275.2"/>
    <property type="molecule type" value="Genomic_DNA"/>
</dbReference>
<dbReference type="KEGG" id="pic:PICST_34839"/>
<dbReference type="eggNOG" id="ENOG502RF8B">
    <property type="taxonomic scope" value="Eukaryota"/>
</dbReference>
<sequence>MPIELVLSPVMRPVVMAKAVLFSPHRSGSRYVPNIIELPEEGISQYALLKRFGSGSKIFDVYDTHEGEEPLGQKDPAQRLFWLVRSRAVKGAYKMFSSAITGTGPEGEDEPVAAIRAGLRSNVLLIRAPDVPAAELGWHVINHRVDANDSYRMFTLADGFTYQWTNRGKWLEKVHNLGEKESEIRERVGQVIPHGANGFTLKVDETKIPRELALSTALCSYIDQWNTNIEVGGIYYARQPGQVRWKRD</sequence>
<dbReference type="GeneID" id="4837308"/>
<dbReference type="RefSeq" id="XP_001382304.2">
    <property type="nucleotide sequence ID" value="XM_001382267.1"/>
</dbReference>
<keyword evidence="2" id="KW-1185">Reference proteome</keyword>
<evidence type="ECO:0000313" key="1">
    <source>
        <dbReference type="EMBL" id="ABN64275.2"/>
    </source>
</evidence>
<dbReference type="AlphaFoldDB" id="A3LN64"/>
<dbReference type="OrthoDB" id="3999883at2759"/>
<name>A3LN64_PICST</name>
<dbReference type="HOGENOM" id="CLU_099490_0_0_1"/>
<dbReference type="InParanoid" id="A3LN64"/>